<protein>
    <submittedName>
        <fullName evidence="2">Uncharacterized protein</fullName>
    </submittedName>
</protein>
<reference evidence="2 3" key="1">
    <citation type="journal article" date="2014" name="Agronomy (Basel)">
        <title>A Draft Genome Sequence for Ensete ventricosum, the Drought-Tolerant Tree Against Hunger.</title>
        <authorList>
            <person name="Harrison J."/>
            <person name="Moore K.A."/>
            <person name="Paszkiewicz K."/>
            <person name="Jones T."/>
            <person name="Grant M."/>
            <person name="Ambacheew D."/>
            <person name="Muzemil S."/>
            <person name="Studholme D.J."/>
        </authorList>
    </citation>
    <scope>NUCLEOTIDE SEQUENCE [LARGE SCALE GENOMIC DNA]</scope>
</reference>
<dbReference type="AlphaFoldDB" id="A0A427AD90"/>
<feature type="region of interest" description="Disordered" evidence="1">
    <location>
        <begin position="1"/>
        <end position="48"/>
    </location>
</feature>
<accession>A0A427AD90</accession>
<evidence type="ECO:0000256" key="1">
    <source>
        <dbReference type="SAM" id="MobiDB-lite"/>
    </source>
</evidence>
<gene>
    <name evidence="2" type="ORF">B296_00032595</name>
</gene>
<sequence>MARHRRPRGRVGIHTSPDTRAPVRRAPVRHLRPPRTRGEPRSPRLADATVTPCRRGGAAQRRCLMGVACEGLISLHHRRLWTTVVCMAHVRAWSMQGKKKVVVEITFLYLFRKPTPQKDRTPTIQVAGAQKLRVGKQGR</sequence>
<comment type="caution">
    <text evidence="2">The sequence shown here is derived from an EMBL/GenBank/DDBJ whole genome shotgun (WGS) entry which is preliminary data.</text>
</comment>
<dbReference type="Proteomes" id="UP000287651">
    <property type="component" value="Unassembled WGS sequence"/>
</dbReference>
<dbReference type="EMBL" id="AMZH03002856">
    <property type="protein sequence ID" value="RRT74180.1"/>
    <property type="molecule type" value="Genomic_DNA"/>
</dbReference>
<evidence type="ECO:0000313" key="2">
    <source>
        <dbReference type="EMBL" id="RRT74180.1"/>
    </source>
</evidence>
<feature type="compositionally biased region" description="Basic residues" evidence="1">
    <location>
        <begin position="22"/>
        <end position="35"/>
    </location>
</feature>
<proteinExistence type="predicted"/>
<feature type="compositionally biased region" description="Basic residues" evidence="1">
    <location>
        <begin position="1"/>
        <end position="11"/>
    </location>
</feature>
<name>A0A427AD90_ENSVE</name>
<organism evidence="2 3">
    <name type="scientific">Ensete ventricosum</name>
    <name type="common">Abyssinian banana</name>
    <name type="synonym">Musa ensete</name>
    <dbReference type="NCBI Taxonomy" id="4639"/>
    <lineage>
        <taxon>Eukaryota</taxon>
        <taxon>Viridiplantae</taxon>
        <taxon>Streptophyta</taxon>
        <taxon>Embryophyta</taxon>
        <taxon>Tracheophyta</taxon>
        <taxon>Spermatophyta</taxon>
        <taxon>Magnoliopsida</taxon>
        <taxon>Liliopsida</taxon>
        <taxon>Zingiberales</taxon>
        <taxon>Musaceae</taxon>
        <taxon>Ensete</taxon>
    </lineage>
</organism>
<evidence type="ECO:0000313" key="3">
    <source>
        <dbReference type="Proteomes" id="UP000287651"/>
    </source>
</evidence>